<dbReference type="AlphaFoldDB" id="A0A9P0H4E7"/>
<dbReference type="Gene3D" id="1.10.238.20">
    <property type="entry name" value="Pheromone/general odorant binding protein domain"/>
    <property type="match status" value="1"/>
</dbReference>
<reference evidence="2" key="1">
    <citation type="submission" date="2022-01" db="EMBL/GenBank/DDBJ databases">
        <authorList>
            <person name="King R."/>
        </authorList>
    </citation>
    <scope>NUCLEOTIDE SEQUENCE</scope>
</reference>
<dbReference type="Proteomes" id="UP001152798">
    <property type="component" value="Chromosome 2"/>
</dbReference>
<accession>A0A9P0H4E7</accession>
<keyword evidence="1" id="KW-0732">Signal</keyword>
<feature type="signal peptide" evidence="1">
    <location>
        <begin position="1"/>
        <end position="23"/>
    </location>
</feature>
<dbReference type="InterPro" id="IPR036728">
    <property type="entry name" value="PBP_GOBP_sf"/>
</dbReference>
<evidence type="ECO:0000313" key="3">
    <source>
        <dbReference type="Proteomes" id="UP001152798"/>
    </source>
</evidence>
<dbReference type="EMBL" id="OV725078">
    <property type="protein sequence ID" value="CAH1393497.1"/>
    <property type="molecule type" value="Genomic_DNA"/>
</dbReference>
<evidence type="ECO:0000256" key="1">
    <source>
        <dbReference type="SAM" id="SignalP"/>
    </source>
</evidence>
<sequence>MKTYVSILIKTIIIVDFLGQIRCYEEDEALKQVFGQCFKKHQLSLEAIISIVRHVHVPDDYEVKINEGKIDWEQCKILTKQGLTGEEDKAKVDKIAEICQSKFPQEEKDECQLAYSAALCKVESWKELGFNRRIILTQLDFFAVTCSKLLVDGPDTENSIFMT</sequence>
<feature type="chain" id="PRO_5040483632" evidence="1">
    <location>
        <begin position="24"/>
        <end position="163"/>
    </location>
</feature>
<organism evidence="2 3">
    <name type="scientific">Nezara viridula</name>
    <name type="common">Southern green stink bug</name>
    <name type="synonym">Cimex viridulus</name>
    <dbReference type="NCBI Taxonomy" id="85310"/>
    <lineage>
        <taxon>Eukaryota</taxon>
        <taxon>Metazoa</taxon>
        <taxon>Ecdysozoa</taxon>
        <taxon>Arthropoda</taxon>
        <taxon>Hexapoda</taxon>
        <taxon>Insecta</taxon>
        <taxon>Pterygota</taxon>
        <taxon>Neoptera</taxon>
        <taxon>Paraneoptera</taxon>
        <taxon>Hemiptera</taxon>
        <taxon>Heteroptera</taxon>
        <taxon>Panheteroptera</taxon>
        <taxon>Pentatomomorpha</taxon>
        <taxon>Pentatomoidea</taxon>
        <taxon>Pentatomidae</taxon>
        <taxon>Pentatominae</taxon>
        <taxon>Nezara</taxon>
    </lineage>
</organism>
<protein>
    <submittedName>
        <fullName evidence="2">Uncharacterized protein</fullName>
    </submittedName>
</protein>
<keyword evidence="3" id="KW-1185">Reference proteome</keyword>
<dbReference type="SUPFAM" id="SSF47565">
    <property type="entry name" value="Insect pheromone/odorant-binding proteins"/>
    <property type="match status" value="1"/>
</dbReference>
<dbReference type="GO" id="GO:0005549">
    <property type="term" value="F:odorant binding"/>
    <property type="evidence" value="ECO:0007669"/>
    <property type="project" value="InterPro"/>
</dbReference>
<gene>
    <name evidence="2" type="ORF">NEZAVI_LOCUS4161</name>
</gene>
<name>A0A9P0H4E7_NEZVI</name>
<proteinExistence type="predicted"/>
<evidence type="ECO:0000313" key="2">
    <source>
        <dbReference type="EMBL" id="CAH1393497.1"/>
    </source>
</evidence>